<dbReference type="Proteomes" id="UP000559010">
    <property type="component" value="Unassembled WGS sequence"/>
</dbReference>
<feature type="signal peptide" evidence="1">
    <location>
        <begin position="1"/>
        <end position="18"/>
    </location>
</feature>
<dbReference type="RefSeq" id="WP_169685207.1">
    <property type="nucleotide sequence ID" value="NZ_JABBNU010000017.1"/>
</dbReference>
<name>A0A848J8Y2_9BACT</name>
<evidence type="ECO:0008006" key="4">
    <source>
        <dbReference type="Google" id="ProtNLM"/>
    </source>
</evidence>
<comment type="caution">
    <text evidence="2">The sequence shown here is derived from an EMBL/GenBank/DDBJ whole genome shotgun (WGS) entry which is preliminary data.</text>
</comment>
<proteinExistence type="predicted"/>
<keyword evidence="3" id="KW-1185">Reference proteome</keyword>
<evidence type="ECO:0000256" key="1">
    <source>
        <dbReference type="SAM" id="SignalP"/>
    </source>
</evidence>
<dbReference type="AlphaFoldDB" id="A0A848J8Y2"/>
<gene>
    <name evidence="2" type="ORF">HH304_20690</name>
</gene>
<dbReference type="EMBL" id="JABBNU010000017">
    <property type="protein sequence ID" value="NMM50839.1"/>
    <property type="molecule type" value="Genomic_DNA"/>
</dbReference>
<evidence type="ECO:0000313" key="3">
    <source>
        <dbReference type="Proteomes" id="UP000559010"/>
    </source>
</evidence>
<evidence type="ECO:0000313" key="2">
    <source>
        <dbReference type="EMBL" id="NMM50839.1"/>
    </source>
</evidence>
<reference evidence="2 3" key="1">
    <citation type="submission" date="2020-04" db="EMBL/GenBank/DDBJ databases">
        <title>Flammeovirgaceae bacterium KN852 isolated from deep sea.</title>
        <authorList>
            <person name="Zhang D.-C."/>
        </authorList>
    </citation>
    <scope>NUCLEOTIDE SEQUENCE [LARGE SCALE GENOMIC DNA]</scope>
    <source>
        <strain evidence="2 3">KN852</strain>
    </source>
</reference>
<keyword evidence="1" id="KW-0732">Signal</keyword>
<organism evidence="2 3">
    <name type="scientific">Marinigracilibium pacificum</name>
    <dbReference type="NCBI Taxonomy" id="2729599"/>
    <lineage>
        <taxon>Bacteria</taxon>
        <taxon>Pseudomonadati</taxon>
        <taxon>Bacteroidota</taxon>
        <taxon>Cytophagia</taxon>
        <taxon>Cytophagales</taxon>
        <taxon>Flammeovirgaceae</taxon>
        <taxon>Marinigracilibium</taxon>
    </lineage>
</organism>
<protein>
    <recommendedName>
        <fullName evidence="4">Outer membrane protein with beta-barrel domain</fullName>
    </recommendedName>
</protein>
<feature type="chain" id="PRO_5032472341" description="Outer membrane protein with beta-barrel domain" evidence="1">
    <location>
        <begin position="19"/>
        <end position="353"/>
    </location>
</feature>
<sequence>MTRLFFFGLLFSIGILNAQTDFKPGYIILNSGDTLHGEIDYRGDLLMSSVCKFKTNGNSISTYDPSDIAAFRFINSKYYISKEINSRKVFLEFLIKGEVNIYYMRDDDGDHYFIEKEGIKLSEIPYEEKIMYVDGKKVLYESTTHKGLLFYFMRDVPEFNSRIQTIEKPEHHSLIRLAEDYHNAVCEDRKCIIYEKKLPIIKISLAPFMGVTKYRRNNNYINEYGAIVSFWSPRASEKLFFKTGLIHHQFSTEGEDISIYKIPLQIQYIFRAHRLQPNLSAGVNFLNVKLNDYKEIRHTLSLNAGLDYKLFKRTHLSSSFNTDYTPLSRVAMDETLEFGLISYSLTFGLRFDL</sequence>
<accession>A0A848J8Y2</accession>